<keyword evidence="2" id="KW-0812">Transmembrane</keyword>
<dbReference type="Proteomes" id="UP001642540">
    <property type="component" value="Unassembled WGS sequence"/>
</dbReference>
<proteinExistence type="predicted"/>
<keyword evidence="3" id="KW-0732">Signal</keyword>
<feature type="signal peptide" evidence="3">
    <location>
        <begin position="1"/>
        <end position="28"/>
    </location>
</feature>
<keyword evidence="5" id="KW-1185">Reference proteome</keyword>
<evidence type="ECO:0000313" key="4">
    <source>
        <dbReference type="EMBL" id="CAL8109533.1"/>
    </source>
</evidence>
<evidence type="ECO:0000313" key="5">
    <source>
        <dbReference type="Proteomes" id="UP001642540"/>
    </source>
</evidence>
<sequence length="357" mass="39433">MHNMAATSKPIWKLVASLLFMCSTCSFAEGVILSGVQNGIVGNYEWFTCTFTADRKEETEWMYKFKNGNSMPVEESDMLKPFETVDWNSTTKVLSITSLILLKSSEIEKISCRHSQEFLNLEIQDLTTVTADEDPCLKAKASGRDGKPVTVVQTISPALLSPYRKSHYMSGHTLKVIYPTEVSQVRLTCLSYGVPPAWSIKEDDLPKLKFASWSQAQSSLGSDCKQQVLEIYDVKGSSGDEVKFPLECRSESGSTPLELTFKFADDATTRNNPNFTATENCINQVVDQFWNKELTGVGVASSFVIILMMAGMAIMKKQLNQQQNENRELQNKPSNSGTGSSADGAGPSPAPVDVRIE</sequence>
<feature type="compositionally biased region" description="Polar residues" evidence="1">
    <location>
        <begin position="332"/>
        <end position="341"/>
    </location>
</feature>
<keyword evidence="2" id="KW-0472">Membrane</keyword>
<name>A0ABP1QSY1_9HEXA</name>
<evidence type="ECO:0000256" key="3">
    <source>
        <dbReference type="SAM" id="SignalP"/>
    </source>
</evidence>
<organism evidence="4 5">
    <name type="scientific">Orchesella dallaii</name>
    <dbReference type="NCBI Taxonomy" id="48710"/>
    <lineage>
        <taxon>Eukaryota</taxon>
        <taxon>Metazoa</taxon>
        <taxon>Ecdysozoa</taxon>
        <taxon>Arthropoda</taxon>
        <taxon>Hexapoda</taxon>
        <taxon>Collembola</taxon>
        <taxon>Entomobryomorpha</taxon>
        <taxon>Entomobryoidea</taxon>
        <taxon>Orchesellidae</taxon>
        <taxon>Orchesellinae</taxon>
        <taxon>Orchesella</taxon>
    </lineage>
</organism>
<keyword evidence="2" id="KW-1133">Transmembrane helix</keyword>
<gene>
    <name evidence="4" type="ORF">ODALV1_LOCUS13454</name>
</gene>
<protein>
    <recommendedName>
        <fullName evidence="6">Ig-like domain-containing protein</fullName>
    </recommendedName>
</protein>
<comment type="caution">
    <text evidence="4">The sequence shown here is derived from an EMBL/GenBank/DDBJ whole genome shotgun (WGS) entry which is preliminary data.</text>
</comment>
<feature type="chain" id="PRO_5046184073" description="Ig-like domain-containing protein" evidence="3">
    <location>
        <begin position="29"/>
        <end position="357"/>
    </location>
</feature>
<accession>A0ABP1QSY1</accession>
<dbReference type="EMBL" id="CAXLJM020000041">
    <property type="protein sequence ID" value="CAL8109533.1"/>
    <property type="molecule type" value="Genomic_DNA"/>
</dbReference>
<feature type="region of interest" description="Disordered" evidence="1">
    <location>
        <begin position="322"/>
        <end position="357"/>
    </location>
</feature>
<feature type="transmembrane region" description="Helical" evidence="2">
    <location>
        <begin position="294"/>
        <end position="315"/>
    </location>
</feature>
<evidence type="ECO:0000256" key="2">
    <source>
        <dbReference type="SAM" id="Phobius"/>
    </source>
</evidence>
<evidence type="ECO:0008006" key="6">
    <source>
        <dbReference type="Google" id="ProtNLM"/>
    </source>
</evidence>
<reference evidence="4 5" key="1">
    <citation type="submission" date="2024-08" db="EMBL/GenBank/DDBJ databases">
        <authorList>
            <person name="Cucini C."/>
            <person name="Frati F."/>
        </authorList>
    </citation>
    <scope>NUCLEOTIDE SEQUENCE [LARGE SCALE GENOMIC DNA]</scope>
</reference>
<evidence type="ECO:0000256" key="1">
    <source>
        <dbReference type="SAM" id="MobiDB-lite"/>
    </source>
</evidence>